<evidence type="ECO:0000313" key="2">
    <source>
        <dbReference type="EMBL" id="KZO90573.1"/>
    </source>
</evidence>
<dbReference type="EMBL" id="KV417338">
    <property type="protein sequence ID" value="KZO90573.1"/>
    <property type="molecule type" value="Genomic_DNA"/>
</dbReference>
<reference evidence="2 3" key="1">
    <citation type="journal article" date="2016" name="Mol. Biol. Evol.">
        <title>Comparative Genomics of Early-Diverging Mushroom-Forming Fungi Provides Insights into the Origins of Lignocellulose Decay Capabilities.</title>
        <authorList>
            <person name="Nagy L.G."/>
            <person name="Riley R."/>
            <person name="Tritt A."/>
            <person name="Adam C."/>
            <person name="Daum C."/>
            <person name="Floudas D."/>
            <person name="Sun H."/>
            <person name="Yadav J.S."/>
            <person name="Pangilinan J."/>
            <person name="Larsson K.H."/>
            <person name="Matsuura K."/>
            <person name="Barry K."/>
            <person name="Labutti K."/>
            <person name="Kuo R."/>
            <person name="Ohm R.A."/>
            <person name="Bhattacharya S.S."/>
            <person name="Shirouzu T."/>
            <person name="Yoshinaga Y."/>
            <person name="Martin F.M."/>
            <person name="Grigoriev I.V."/>
            <person name="Hibbett D.S."/>
        </authorList>
    </citation>
    <scope>NUCLEOTIDE SEQUENCE [LARGE SCALE GENOMIC DNA]</scope>
    <source>
        <strain evidence="2 3">TUFC12733</strain>
    </source>
</reference>
<dbReference type="AlphaFoldDB" id="A0A167GHX6"/>
<protein>
    <submittedName>
        <fullName evidence="2">Uncharacterized protein</fullName>
    </submittedName>
</protein>
<gene>
    <name evidence="2" type="ORF">CALVIDRAFT_389841</name>
</gene>
<proteinExistence type="predicted"/>
<keyword evidence="3" id="KW-1185">Reference proteome</keyword>
<evidence type="ECO:0000256" key="1">
    <source>
        <dbReference type="SAM" id="MobiDB-lite"/>
    </source>
</evidence>
<dbReference type="Proteomes" id="UP000076738">
    <property type="component" value="Unassembled WGS sequence"/>
</dbReference>
<feature type="compositionally biased region" description="Low complexity" evidence="1">
    <location>
        <begin position="1"/>
        <end position="26"/>
    </location>
</feature>
<evidence type="ECO:0000313" key="3">
    <source>
        <dbReference type="Proteomes" id="UP000076738"/>
    </source>
</evidence>
<feature type="region of interest" description="Disordered" evidence="1">
    <location>
        <begin position="1"/>
        <end position="32"/>
    </location>
</feature>
<organism evidence="2 3">
    <name type="scientific">Calocera viscosa (strain TUFC12733)</name>
    <dbReference type="NCBI Taxonomy" id="1330018"/>
    <lineage>
        <taxon>Eukaryota</taxon>
        <taxon>Fungi</taxon>
        <taxon>Dikarya</taxon>
        <taxon>Basidiomycota</taxon>
        <taxon>Agaricomycotina</taxon>
        <taxon>Dacrymycetes</taxon>
        <taxon>Dacrymycetales</taxon>
        <taxon>Dacrymycetaceae</taxon>
        <taxon>Calocera</taxon>
    </lineage>
</organism>
<name>A0A167GHX6_CALVF</name>
<accession>A0A167GHX6</accession>
<sequence>MQALQPMPLTRTTMLRTPLRRSLSSPLPSPRYPSRPIESCRRFSASVCLRTFLACITTAPVYAMIRQTMVMVITTTRALQPRLMSSPAAAGLPSQGHSHSLMFPMMKRSSCHPAGLLCLNGRCRQYPLWSVHRAWRRGPQAIRRESLPSLCLLPGWAELIPALLVRAVLVRLVANLNRLQQEQRVGEHNGIHHRAAYIQAASSPSKAPVDTHNPFSIRPADPTPGRVPHTALVNLACDHTLGRASIRHVQPTAALRPVRHLLFPPRELTDRCCHMNLLPSRSASHDYGYCILDLLH</sequence>